<evidence type="ECO:0000313" key="2">
    <source>
        <dbReference type="EnsemblPlants" id="KRH16880"/>
    </source>
</evidence>
<reference evidence="1" key="3">
    <citation type="submission" date="2018-07" db="EMBL/GenBank/DDBJ databases">
        <title>WGS assembly of Glycine max.</title>
        <authorList>
            <person name="Schmutz J."/>
            <person name="Cannon S."/>
            <person name="Schlueter J."/>
            <person name="Ma J."/>
            <person name="Mitros T."/>
            <person name="Nelson W."/>
            <person name="Hyten D."/>
            <person name="Song Q."/>
            <person name="Thelen J."/>
            <person name="Cheng J."/>
            <person name="Xu D."/>
            <person name="Hellsten U."/>
            <person name="May G."/>
            <person name="Yu Y."/>
            <person name="Sakurai T."/>
            <person name="Umezawa T."/>
            <person name="Bhattacharyya M."/>
            <person name="Sandhu D."/>
            <person name="Valliyodan B."/>
            <person name="Lindquist E."/>
            <person name="Peto M."/>
            <person name="Grant D."/>
            <person name="Shu S."/>
            <person name="Goodstein D."/>
            <person name="Barry K."/>
            <person name="Futrell-Griggs M."/>
            <person name="Abernathy B."/>
            <person name="Du J."/>
            <person name="Tian Z."/>
            <person name="Zhu L."/>
            <person name="Gill N."/>
            <person name="Joshi T."/>
            <person name="Libault M."/>
            <person name="Sethuraman A."/>
            <person name="Zhang X."/>
            <person name="Shinozaki K."/>
            <person name="Nguyen H."/>
            <person name="Wing R."/>
            <person name="Cregan P."/>
            <person name="Specht J."/>
            <person name="Grimwood J."/>
            <person name="Rokhsar D."/>
            <person name="Stacey G."/>
            <person name="Shoemaker R."/>
            <person name="Jackson S."/>
        </authorList>
    </citation>
    <scope>NUCLEOTIDE SEQUENCE</scope>
    <source>
        <tissue evidence="1">Callus</tissue>
    </source>
</reference>
<dbReference type="Proteomes" id="UP000008827">
    <property type="component" value="Chromosome 14"/>
</dbReference>
<dbReference type="EMBL" id="CM000847">
    <property type="protein sequence ID" value="KRH16880.1"/>
    <property type="molecule type" value="Genomic_DNA"/>
</dbReference>
<dbReference type="Gramene" id="KRH16880">
    <property type="protein sequence ID" value="KRH16880"/>
    <property type="gene ID" value="GLYMA_14G183600"/>
</dbReference>
<evidence type="ECO:0000313" key="1">
    <source>
        <dbReference type="EMBL" id="KRH16880.1"/>
    </source>
</evidence>
<keyword evidence="3" id="KW-1185">Reference proteome</keyword>
<dbReference type="EnsemblPlants" id="KRH16880">
    <property type="protein sequence ID" value="KRH16880"/>
    <property type="gene ID" value="GLYMA_14G183600"/>
</dbReference>
<evidence type="ECO:0000313" key="3">
    <source>
        <dbReference type="Proteomes" id="UP000008827"/>
    </source>
</evidence>
<name>A0A0R0GEZ0_SOYBN</name>
<accession>A0A0R0GEZ0</accession>
<reference evidence="1 2" key="1">
    <citation type="journal article" date="2010" name="Nature">
        <title>Genome sequence of the palaeopolyploid soybean.</title>
        <authorList>
            <person name="Schmutz J."/>
            <person name="Cannon S.B."/>
            <person name="Schlueter J."/>
            <person name="Ma J."/>
            <person name="Mitros T."/>
            <person name="Nelson W."/>
            <person name="Hyten D.L."/>
            <person name="Song Q."/>
            <person name="Thelen J.J."/>
            <person name="Cheng J."/>
            <person name="Xu D."/>
            <person name="Hellsten U."/>
            <person name="May G.D."/>
            <person name="Yu Y."/>
            <person name="Sakurai T."/>
            <person name="Umezawa T."/>
            <person name="Bhattacharyya M.K."/>
            <person name="Sandhu D."/>
            <person name="Valliyodan B."/>
            <person name="Lindquist E."/>
            <person name="Peto M."/>
            <person name="Grant D."/>
            <person name="Shu S."/>
            <person name="Goodstein D."/>
            <person name="Barry K."/>
            <person name="Futrell-Griggs M."/>
            <person name="Abernathy B."/>
            <person name="Du J."/>
            <person name="Tian Z."/>
            <person name="Zhu L."/>
            <person name="Gill N."/>
            <person name="Joshi T."/>
            <person name="Libault M."/>
            <person name="Sethuraman A."/>
            <person name="Zhang X.-C."/>
            <person name="Shinozaki K."/>
            <person name="Nguyen H.T."/>
            <person name="Wing R.A."/>
            <person name="Cregan P."/>
            <person name="Specht J."/>
            <person name="Grimwood J."/>
            <person name="Rokhsar D."/>
            <person name="Stacey G."/>
            <person name="Shoemaker R.C."/>
            <person name="Jackson S.A."/>
        </authorList>
    </citation>
    <scope>NUCLEOTIDE SEQUENCE</scope>
    <source>
        <strain evidence="2">cv. Williams 82</strain>
        <tissue evidence="1">Callus</tissue>
    </source>
</reference>
<reference evidence="2" key="2">
    <citation type="submission" date="2018-02" db="UniProtKB">
        <authorList>
            <consortium name="EnsemblPlants"/>
        </authorList>
    </citation>
    <scope>IDENTIFICATION</scope>
    <source>
        <strain evidence="2">Williams 82</strain>
    </source>
</reference>
<organism evidence="1">
    <name type="scientific">Glycine max</name>
    <name type="common">Soybean</name>
    <name type="synonym">Glycine hispida</name>
    <dbReference type="NCBI Taxonomy" id="3847"/>
    <lineage>
        <taxon>Eukaryota</taxon>
        <taxon>Viridiplantae</taxon>
        <taxon>Streptophyta</taxon>
        <taxon>Embryophyta</taxon>
        <taxon>Tracheophyta</taxon>
        <taxon>Spermatophyta</taxon>
        <taxon>Magnoliopsida</taxon>
        <taxon>eudicotyledons</taxon>
        <taxon>Gunneridae</taxon>
        <taxon>Pentapetalae</taxon>
        <taxon>rosids</taxon>
        <taxon>fabids</taxon>
        <taxon>Fabales</taxon>
        <taxon>Fabaceae</taxon>
        <taxon>Papilionoideae</taxon>
        <taxon>50 kb inversion clade</taxon>
        <taxon>NPAAA clade</taxon>
        <taxon>indigoferoid/millettioid clade</taxon>
        <taxon>Phaseoleae</taxon>
        <taxon>Glycine</taxon>
        <taxon>Glycine subgen. Soja</taxon>
    </lineage>
</organism>
<sequence>MKYPRLLVPEACKNFRVNAYVGVFQNTKNPHFSQARTRSVCVVTCLLAYVHLGSVSRQW</sequence>
<dbReference type="AlphaFoldDB" id="A0A0R0GEZ0"/>
<protein>
    <submittedName>
        <fullName evidence="1 2">Uncharacterized protein</fullName>
    </submittedName>
</protein>
<gene>
    <name evidence="1" type="ORF">GLYMA_14G183600</name>
</gene>
<dbReference type="InParanoid" id="A0A0R0GEZ0"/>
<proteinExistence type="predicted"/>